<dbReference type="PIRSF" id="PIRSF008502">
    <property type="entry name" value="UCP008502"/>
    <property type="match status" value="1"/>
</dbReference>
<dbReference type="Proteomes" id="UP000031599">
    <property type="component" value="Unassembled WGS sequence"/>
</dbReference>
<proteinExistence type="predicted"/>
<dbReference type="RefSeq" id="WP_052558673.1">
    <property type="nucleotide sequence ID" value="NZ_JMCC02000157.1"/>
</dbReference>
<name>A0A0C1Z348_9BACT</name>
<comment type="caution">
    <text evidence="1">The sequence shown here is derived from an EMBL/GenBank/DDBJ whole genome shotgun (WGS) entry which is preliminary data.</text>
</comment>
<evidence type="ECO:0008006" key="3">
    <source>
        <dbReference type="Google" id="ProtNLM"/>
    </source>
</evidence>
<dbReference type="EMBL" id="JMCC02000157">
    <property type="protein sequence ID" value="KIG12014.1"/>
    <property type="molecule type" value="Genomic_DNA"/>
</dbReference>
<dbReference type="Pfam" id="PF08002">
    <property type="entry name" value="DUF1697"/>
    <property type="match status" value="1"/>
</dbReference>
<dbReference type="AlphaFoldDB" id="A0A0C1Z348"/>
<sequence length="183" mass="19789">MAGRPKSTRHIALLRGINVGGKNRLPMATLRGLFTDVGAAEVTTYIQSGNVVFSAPAKLAKQIAGEVRESITRELGLEIPLVVRSAPAFAKVAREHPFVDAVPEPKFAMVGFCDHEPSATKVAALDPNRSPGDLLEVRGAEVYLAFPNGSGRSKFTAAWLDRSLGVISTWRNWLTVQKLVELI</sequence>
<protein>
    <recommendedName>
        <fullName evidence="3">DUF1697 domain-containing protein</fullName>
    </recommendedName>
</protein>
<dbReference type="PANTHER" id="PTHR36439">
    <property type="entry name" value="BLL4334 PROTEIN"/>
    <property type="match status" value="1"/>
</dbReference>
<reference evidence="1 2" key="1">
    <citation type="submission" date="2014-12" db="EMBL/GenBank/DDBJ databases">
        <title>Genome assembly of Enhygromyxa salina DSM 15201.</title>
        <authorList>
            <person name="Sharma G."/>
            <person name="Subramanian S."/>
        </authorList>
    </citation>
    <scope>NUCLEOTIDE SEQUENCE [LARGE SCALE GENOMIC DNA]</scope>
    <source>
        <strain evidence="1 2">DSM 15201</strain>
    </source>
</reference>
<evidence type="ECO:0000313" key="2">
    <source>
        <dbReference type="Proteomes" id="UP000031599"/>
    </source>
</evidence>
<dbReference type="PANTHER" id="PTHR36439:SF1">
    <property type="entry name" value="DUF1697 DOMAIN-CONTAINING PROTEIN"/>
    <property type="match status" value="1"/>
</dbReference>
<evidence type="ECO:0000313" key="1">
    <source>
        <dbReference type="EMBL" id="KIG12014.1"/>
    </source>
</evidence>
<dbReference type="Gene3D" id="3.30.70.1280">
    <property type="entry name" value="SP0830-like domains"/>
    <property type="match status" value="1"/>
</dbReference>
<dbReference type="InterPro" id="IPR012545">
    <property type="entry name" value="DUF1697"/>
</dbReference>
<gene>
    <name evidence="1" type="ORF">DB30_02132</name>
</gene>
<accession>A0A0C1Z348</accession>
<organism evidence="1 2">
    <name type="scientific">Enhygromyxa salina</name>
    <dbReference type="NCBI Taxonomy" id="215803"/>
    <lineage>
        <taxon>Bacteria</taxon>
        <taxon>Pseudomonadati</taxon>
        <taxon>Myxococcota</taxon>
        <taxon>Polyangia</taxon>
        <taxon>Nannocystales</taxon>
        <taxon>Nannocystaceae</taxon>
        <taxon>Enhygromyxa</taxon>
    </lineage>
</organism>
<dbReference type="SUPFAM" id="SSF160379">
    <property type="entry name" value="SP0830-like"/>
    <property type="match status" value="1"/>
</dbReference>